<comment type="caution">
    <text evidence="8">The sequence shown here is derived from an EMBL/GenBank/DDBJ whole genome shotgun (WGS) entry which is preliminary data.</text>
</comment>
<keyword evidence="3" id="KW-0732">Signal</keyword>
<feature type="domain" description="Gram-positive cocci surface proteins LPxTG" evidence="7">
    <location>
        <begin position="491"/>
        <end position="526"/>
    </location>
</feature>
<sequence>MTRKCGAAEPYGRAQAPDEAFIAPSRSPGIGVAQTAVARSAESEGPSVQPSRLVGGLSSRTVFRSGLSLFAYMSHRGTRMTFAPAGRRSLRGGFGAAGAAALVALAAAPTQADAAGPDMAVGKLAPITGVKPGSSPEIPLSLKNRGTERAERVWLYLHGSAGLDFAKQHSNCTYAESGGYDEMPDAYDAICAVDQALEPGVVYVPEKAPRYNVQKRALYERLGVSVHLENPGWSDPDGTGDEVQGTGPALKLVERKTPVPGSDEDYSGASTRALVTADNTADFSLTGGELKGKAGETISAAFQFANKGPAWVDMNRVVSTATLTIKVRIPAGTTVTEAPRSCEKETAGEYTCVNQMGWVSEWSKWPYRFRLKIDKVVPGATGTASFVKAETPFDSNPANNTAEIVLNAASGTSSGGSGSSTTGGSSTGGSATTGGSTTGGSGSASSGGSASSSGGGPDSSSGGSSGSESSSVGGSSSSSGGSGASTAEGDLAATGSDSALLIAGTAAAALVAGGSLYVAMRRRRAS</sequence>
<keyword evidence="6" id="KW-1133">Transmembrane helix</keyword>
<keyword evidence="6" id="KW-0472">Membrane</keyword>
<evidence type="ECO:0000256" key="6">
    <source>
        <dbReference type="SAM" id="Phobius"/>
    </source>
</evidence>
<reference evidence="9" key="1">
    <citation type="journal article" date="2019" name="Int. J. Syst. Evol. Microbiol.">
        <title>The Global Catalogue of Microorganisms (GCM) 10K type strain sequencing project: providing services to taxonomists for standard genome sequencing and annotation.</title>
        <authorList>
            <consortium name="The Broad Institute Genomics Platform"/>
            <consortium name="The Broad Institute Genome Sequencing Center for Infectious Disease"/>
            <person name="Wu L."/>
            <person name="Ma J."/>
        </authorList>
    </citation>
    <scope>NUCLEOTIDE SEQUENCE [LARGE SCALE GENOMIC DNA]</scope>
    <source>
        <strain evidence="9">JCM 4737</strain>
    </source>
</reference>
<organism evidence="8 9">
    <name type="scientific">Streptomyces chryseus</name>
    <dbReference type="NCBI Taxonomy" id="68186"/>
    <lineage>
        <taxon>Bacteria</taxon>
        <taxon>Bacillati</taxon>
        <taxon>Actinomycetota</taxon>
        <taxon>Actinomycetes</taxon>
        <taxon>Kitasatosporales</taxon>
        <taxon>Streptomycetaceae</taxon>
        <taxon>Streptomyces</taxon>
    </lineage>
</organism>
<evidence type="ECO:0000256" key="5">
    <source>
        <dbReference type="SAM" id="MobiDB-lite"/>
    </source>
</evidence>
<name>A0ABQ3DL61_9ACTN</name>
<keyword evidence="6" id="KW-0812">Transmembrane</keyword>
<dbReference type="EMBL" id="BMVO01000008">
    <property type="protein sequence ID" value="GHB05916.1"/>
    <property type="molecule type" value="Genomic_DNA"/>
</dbReference>
<evidence type="ECO:0000313" key="9">
    <source>
        <dbReference type="Proteomes" id="UP000599437"/>
    </source>
</evidence>
<gene>
    <name evidence="8" type="ORF">GCM10010346_31380</name>
</gene>
<keyword evidence="1" id="KW-0134">Cell wall</keyword>
<feature type="compositionally biased region" description="Low complexity" evidence="5">
    <location>
        <begin position="443"/>
        <end position="487"/>
    </location>
</feature>
<dbReference type="PROSITE" id="PS50847">
    <property type="entry name" value="GRAM_POS_ANCHORING"/>
    <property type="match status" value="1"/>
</dbReference>
<dbReference type="InterPro" id="IPR019931">
    <property type="entry name" value="LPXTG_anchor"/>
</dbReference>
<feature type="compositionally biased region" description="Low complexity" evidence="5">
    <location>
        <begin position="419"/>
        <end position="435"/>
    </location>
</feature>
<keyword evidence="2" id="KW-0964">Secreted</keyword>
<protein>
    <recommendedName>
        <fullName evidence="7">Gram-positive cocci surface proteins LPxTG domain-containing protein</fullName>
    </recommendedName>
</protein>
<accession>A0ABQ3DL61</accession>
<keyword evidence="4" id="KW-0572">Peptidoglycan-anchor</keyword>
<evidence type="ECO:0000256" key="4">
    <source>
        <dbReference type="ARBA" id="ARBA00023088"/>
    </source>
</evidence>
<evidence type="ECO:0000256" key="2">
    <source>
        <dbReference type="ARBA" id="ARBA00022525"/>
    </source>
</evidence>
<feature type="region of interest" description="Disordered" evidence="5">
    <location>
        <begin position="409"/>
        <end position="490"/>
    </location>
</feature>
<proteinExistence type="predicted"/>
<feature type="transmembrane region" description="Helical" evidence="6">
    <location>
        <begin position="499"/>
        <end position="520"/>
    </location>
</feature>
<evidence type="ECO:0000259" key="7">
    <source>
        <dbReference type="PROSITE" id="PS50847"/>
    </source>
</evidence>
<evidence type="ECO:0000256" key="3">
    <source>
        <dbReference type="ARBA" id="ARBA00022729"/>
    </source>
</evidence>
<keyword evidence="9" id="KW-1185">Reference proteome</keyword>
<evidence type="ECO:0000313" key="8">
    <source>
        <dbReference type="EMBL" id="GHB05916.1"/>
    </source>
</evidence>
<evidence type="ECO:0000256" key="1">
    <source>
        <dbReference type="ARBA" id="ARBA00022512"/>
    </source>
</evidence>
<dbReference type="Proteomes" id="UP000599437">
    <property type="component" value="Unassembled WGS sequence"/>
</dbReference>